<sequence length="654" mass="74428">MEKIFLVLPLIPYFKVLSEIINPIIFILASLVVVIKFRKRLVKVDLYLGAVLIIGLLSVFISKDKVISLLDSFYILICVPVFIISRKLSKEERAKTTLCIMYGGIITSILSIIRYFTNTDLRLDGLFNYANASALYFGICALIFFSEQHLFKESAKRYFANIGVVFVIAALFLTQSKGGILVYAAAVLFIAFTKKKDRQAFVNNLLLYNFLGLVISIIFYYRQYIIFILVLPIIIYLAVKQIKLKIKANVILYGILGIAIIGTAIVLSRTNLNSFKERLVFYEDGLRLLKNNLLGIGAGRLSYEQYTYQTAAYDIKYIHNGFLQIAIDYGIIFFVLYMALIIYILYKKFNKKQLSQLNFVIPMMILLHSLADFSMSFIIINMILWFYLAEDLERDGYQVKGTVPAKGRASSKVNLKVKETVSSNVGTATAKSYGDGLLLGDTPLHRKAGMAITVLLSSLSILAIAFIPGQFVYNIASINKGSSEKSYTILKSWTCFPMKTIRYYDKFSTLDFQIYSDKKDIKYLNEAIQNLTKCLNEHGDNSRIYELLGKTYFNLGDYDKAAESLKKSIEGRKYYLQNYDALIECYYNQFKSGSLSNEEYSSKLQAIENKIISLGKEINEKSKFMKNQPDGSLNDYEKSRISEAQSLSNETEEK</sequence>
<dbReference type="Pfam" id="PF04932">
    <property type="entry name" value="Wzy_C"/>
    <property type="match status" value="1"/>
</dbReference>
<dbReference type="PANTHER" id="PTHR37422">
    <property type="entry name" value="TEICHURONIC ACID BIOSYNTHESIS PROTEIN TUAE"/>
    <property type="match status" value="1"/>
</dbReference>
<feature type="domain" description="O-antigen ligase-related" evidence="8">
    <location>
        <begin position="163"/>
        <end position="338"/>
    </location>
</feature>
<dbReference type="InterPro" id="IPR019734">
    <property type="entry name" value="TPR_rpt"/>
</dbReference>
<evidence type="ECO:0000313" key="10">
    <source>
        <dbReference type="Proteomes" id="UP000632377"/>
    </source>
</evidence>
<dbReference type="PANTHER" id="PTHR37422:SF13">
    <property type="entry name" value="LIPOPOLYSACCHARIDE BIOSYNTHESIS PROTEIN PA4999-RELATED"/>
    <property type="match status" value="1"/>
</dbReference>
<proteinExistence type="predicted"/>
<feature type="transmembrane region" description="Helical" evidence="7">
    <location>
        <begin position="129"/>
        <end position="146"/>
    </location>
</feature>
<feature type="transmembrane region" description="Helical" evidence="7">
    <location>
        <begin position="67"/>
        <end position="85"/>
    </location>
</feature>
<feature type="transmembrane region" description="Helical" evidence="7">
    <location>
        <begin position="20"/>
        <end position="37"/>
    </location>
</feature>
<keyword evidence="4 7" id="KW-0472">Membrane</keyword>
<feature type="compositionally biased region" description="Polar residues" evidence="6">
    <location>
        <begin position="642"/>
        <end position="654"/>
    </location>
</feature>
<keyword evidence="5" id="KW-0802">TPR repeat</keyword>
<feature type="region of interest" description="Disordered" evidence="6">
    <location>
        <begin position="624"/>
        <end position="654"/>
    </location>
</feature>
<dbReference type="InterPro" id="IPR007016">
    <property type="entry name" value="O-antigen_ligase-rel_domated"/>
</dbReference>
<keyword evidence="9" id="KW-0436">Ligase</keyword>
<dbReference type="GO" id="GO:0016874">
    <property type="term" value="F:ligase activity"/>
    <property type="evidence" value="ECO:0007669"/>
    <property type="project" value="UniProtKB-KW"/>
</dbReference>
<evidence type="ECO:0000256" key="6">
    <source>
        <dbReference type="SAM" id="MobiDB-lite"/>
    </source>
</evidence>
<evidence type="ECO:0000256" key="2">
    <source>
        <dbReference type="ARBA" id="ARBA00022692"/>
    </source>
</evidence>
<evidence type="ECO:0000256" key="1">
    <source>
        <dbReference type="ARBA" id="ARBA00004141"/>
    </source>
</evidence>
<accession>A0ABS1TB45</accession>
<feature type="transmembrane region" description="Helical" evidence="7">
    <location>
        <begin position="448"/>
        <end position="473"/>
    </location>
</feature>
<evidence type="ECO:0000256" key="5">
    <source>
        <dbReference type="PROSITE-ProRule" id="PRU00339"/>
    </source>
</evidence>
<dbReference type="EMBL" id="JAESWC010000004">
    <property type="protein sequence ID" value="MBL4936327.1"/>
    <property type="molecule type" value="Genomic_DNA"/>
</dbReference>
<gene>
    <name evidence="9" type="ORF">JK636_11200</name>
</gene>
<feature type="transmembrane region" description="Helical" evidence="7">
    <location>
        <begin position="211"/>
        <end position="238"/>
    </location>
</feature>
<evidence type="ECO:0000256" key="4">
    <source>
        <dbReference type="ARBA" id="ARBA00023136"/>
    </source>
</evidence>
<evidence type="ECO:0000256" key="3">
    <source>
        <dbReference type="ARBA" id="ARBA00022989"/>
    </source>
</evidence>
<protein>
    <submittedName>
        <fullName evidence="9">O-antigen ligase family protein</fullName>
    </submittedName>
</protein>
<dbReference type="SUPFAM" id="SSF48452">
    <property type="entry name" value="TPR-like"/>
    <property type="match status" value="1"/>
</dbReference>
<name>A0ABS1TB45_9CLOT</name>
<comment type="subcellular location">
    <subcellularLocation>
        <location evidence="1">Membrane</location>
        <topology evidence="1">Multi-pass membrane protein</topology>
    </subcellularLocation>
</comment>
<dbReference type="PROSITE" id="PS50005">
    <property type="entry name" value="TPR"/>
    <property type="match status" value="1"/>
</dbReference>
<evidence type="ECO:0000313" key="9">
    <source>
        <dbReference type="EMBL" id="MBL4936327.1"/>
    </source>
</evidence>
<keyword evidence="10" id="KW-1185">Reference proteome</keyword>
<dbReference type="Proteomes" id="UP000632377">
    <property type="component" value="Unassembled WGS sequence"/>
</dbReference>
<feature type="transmembrane region" description="Helical" evidence="7">
    <location>
        <begin position="358"/>
        <end position="388"/>
    </location>
</feature>
<dbReference type="RefSeq" id="WP_202749057.1">
    <property type="nucleotide sequence ID" value="NZ_JAESWC010000004.1"/>
</dbReference>
<feature type="transmembrane region" description="Helical" evidence="7">
    <location>
        <begin position="44"/>
        <end position="61"/>
    </location>
</feature>
<keyword evidence="2 7" id="KW-0812">Transmembrane</keyword>
<dbReference type="InterPro" id="IPR011990">
    <property type="entry name" value="TPR-like_helical_dom_sf"/>
</dbReference>
<keyword evidence="3 7" id="KW-1133">Transmembrane helix</keyword>
<evidence type="ECO:0000256" key="7">
    <source>
        <dbReference type="SAM" id="Phobius"/>
    </source>
</evidence>
<organism evidence="9 10">
    <name type="scientific">Clostridium rhizosphaerae</name>
    <dbReference type="NCBI Taxonomy" id="2803861"/>
    <lineage>
        <taxon>Bacteria</taxon>
        <taxon>Bacillati</taxon>
        <taxon>Bacillota</taxon>
        <taxon>Clostridia</taxon>
        <taxon>Eubacteriales</taxon>
        <taxon>Clostridiaceae</taxon>
        <taxon>Clostridium</taxon>
    </lineage>
</organism>
<comment type="caution">
    <text evidence="9">The sequence shown here is derived from an EMBL/GenBank/DDBJ whole genome shotgun (WGS) entry which is preliminary data.</text>
</comment>
<feature type="transmembrane region" description="Helical" evidence="7">
    <location>
        <begin position="97"/>
        <end position="117"/>
    </location>
</feature>
<feature type="repeat" description="TPR" evidence="5">
    <location>
        <begin position="542"/>
        <end position="575"/>
    </location>
</feature>
<feature type="transmembrane region" description="Helical" evidence="7">
    <location>
        <begin position="158"/>
        <end position="191"/>
    </location>
</feature>
<reference evidence="9 10" key="1">
    <citation type="submission" date="2021-01" db="EMBL/GenBank/DDBJ databases">
        <title>Genome public.</title>
        <authorList>
            <person name="Liu C."/>
            <person name="Sun Q."/>
        </authorList>
    </citation>
    <scope>NUCLEOTIDE SEQUENCE [LARGE SCALE GENOMIC DNA]</scope>
    <source>
        <strain evidence="9 10">YIM B02515</strain>
    </source>
</reference>
<feature type="transmembrane region" description="Helical" evidence="7">
    <location>
        <begin position="322"/>
        <end position="346"/>
    </location>
</feature>
<dbReference type="Gene3D" id="1.25.40.10">
    <property type="entry name" value="Tetratricopeptide repeat domain"/>
    <property type="match status" value="1"/>
</dbReference>
<dbReference type="Pfam" id="PF13181">
    <property type="entry name" value="TPR_8"/>
    <property type="match status" value="1"/>
</dbReference>
<feature type="transmembrane region" description="Helical" evidence="7">
    <location>
        <begin position="250"/>
        <end position="268"/>
    </location>
</feature>
<dbReference type="InterPro" id="IPR051533">
    <property type="entry name" value="WaaL-like"/>
</dbReference>
<evidence type="ECO:0000259" key="8">
    <source>
        <dbReference type="Pfam" id="PF04932"/>
    </source>
</evidence>